<reference evidence="2" key="1">
    <citation type="journal article" date="2024" name="IScience">
        <title>Strigolactones Initiate the Formation of Haustorium-like Structures in Castilleja.</title>
        <authorList>
            <person name="Buerger M."/>
            <person name="Peterson D."/>
            <person name="Chory J."/>
        </authorList>
    </citation>
    <scope>NUCLEOTIDE SEQUENCE [LARGE SCALE GENOMIC DNA]</scope>
</reference>
<evidence type="ECO:0000313" key="1">
    <source>
        <dbReference type="EMBL" id="KAL3634190.1"/>
    </source>
</evidence>
<evidence type="ECO:0000313" key="2">
    <source>
        <dbReference type="Proteomes" id="UP001632038"/>
    </source>
</evidence>
<sequence>MIGSKDTDDGDDRIAIRFRLAWRGGRFVRAQEIGLGRVNGLRVYRFDLGLDGFDIRAETRAATRFSATVVGRRLRSLDGGLWLLGFVGLKQSVRDYGGGSPATAVRAEIGLAICDGGGFALIRAELFCGAIE</sequence>
<keyword evidence="2" id="KW-1185">Reference proteome</keyword>
<comment type="caution">
    <text evidence="1">The sequence shown here is derived from an EMBL/GenBank/DDBJ whole genome shotgun (WGS) entry which is preliminary data.</text>
</comment>
<proteinExistence type="predicted"/>
<dbReference type="AlphaFoldDB" id="A0ABD3CW16"/>
<dbReference type="EMBL" id="JAVIJP010000028">
    <property type="protein sequence ID" value="KAL3634190.1"/>
    <property type="molecule type" value="Genomic_DNA"/>
</dbReference>
<accession>A0ABD3CW16</accession>
<protein>
    <submittedName>
        <fullName evidence="1">Uncharacterized protein</fullName>
    </submittedName>
</protein>
<organism evidence="1 2">
    <name type="scientific">Castilleja foliolosa</name>
    <dbReference type="NCBI Taxonomy" id="1961234"/>
    <lineage>
        <taxon>Eukaryota</taxon>
        <taxon>Viridiplantae</taxon>
        <taxon>Streptophyta</taxon>
        <taxon>Embryophyta</taxon>
        <taxon>Tracheophyta</taxon>
        <taxon>Spermatophyta</taxon>
        <taxon>Magnoliopsida</taxon>
        <taxon>eudicotyledons</taxon>
        <taxon>Gunneridae</taxon>
        <taxon>Pentapetalae</taxon>
        <taxon>asterids</taxon>
        <taxon>lamiids</taxon>
        <taxon>Lamiales</taxon>
        <taxon>Orobanchaceae</taxon>
        <taxon>Pedicularideae</taxon>
        <taxon>Castillejinae</taxon>
        <taxon>Castilleja</taxon>
    </lineage>
</organism>
<name>A0ABD3CW16_9LAMI</name>
<gene>
    <name evidence="1" type="ORF">CASFOL_021244</name>
</gene>
<dbReference type="Proteomes" id="UP001632038">
    <property type="component" value="Unassembled WGS sequence"/>
</dbReference>